<keyword evidence="4" id="KW-0255">Endonuclease</keyword>
<dbReference type="InterPro" id="IPR014721">
    <property type="entry name" value="Ribsml_uS5_D2-typ_fold_subgr"/>
</dbReference>
<gene>
    <name evidence="8" type="ORF">AMORRO_LOCUS15624</name>
</gene>
<dbReference type="GO" id="GO:0000049">
    <property type="term" value="F:tRNA binding"/>
    <property type="evidence" value="ECO:0007669"/>
    <property type="project" value="InterPro"/>
</dbReference>
<dbReference type="Gene3D" id="3.30.230.10">
    <property type="match status" value="1"/>
</dbReference>
<keyword evidence="3" id="KW-0540">Nuclease</keyword>
<dbReference type="InterPro" id="IPR000100">
    <property type="entry name" value="RNase_P"/>
</dbReference>
<name>A0A9N9IXS9_9GLOM</name>
<protein>
    <submittedName>
        <fullName evidence="8">962_t:CDS:1</fullName>
    </submittedName>
</protein>
<keyword evidence="9" id="KW-1185">Reference proteome</keyword>
<evidence type="ECO:0000256" key="2">
    <source>
        <dbReference type="ARBA" id="ARBA00022694"/>
    </source>
</evidence>
<evidence type="ECO:0000256" key="3">
    <source>
        <dbReference type="ARBA" id="ARBA00022722"/>
    </source>
</evidence>
<dbReference type="GO" id="GO:0004526">
    <property type="term" value="F:ribonuclease P activity"/>
    <property type="evidence" value="ECO:0007669"/>
    <property type="project" value="InterPro"/>
</dbReference>
<keyword evidence="5" id="KW-0378">Hydrolase</keyword>
<keyword evidence="6" id="KW-0694">RNA-binding</keyword>
<dbReference type="EMBL" id="CAJVPV010038247">
    <property type="protein sequence ID" value="CAG8756365.1"/>
    <property type="molecule type" value="Genomic_DNA"/>
</dbReference>
<dbReference type="InterPro" id="IPR020539">
    <property type="entry name" value="RNase_P_CS"/>
</dbReference>
<evidence type="ECO:0000256" key="1">
    <source>
        <dbReference type="ARBA" id="ARBA00002663"/>
    </source>
</evidence>
<dbReference type="SUPFAM" id="SSF54211">
    <property type="entry name" value="Ribosomal protein S5 domain 2-like"/>
    <property type="match status" value="1"/>
</dbReference>
<dbReference type="AlphaFoldDB" id="A0A9N9IXS9"/>
<dbReference type="InterPro" id="IPR020568">
    <property type="entry name" value="Ribosomal_Su5_D2-typ_SF"/>
</dbReference>
<dbReference type="Pfam" id="PF00825">
    <property type="entry name" value="Ribonuclease_P"/>
    <property type="match status" value="1"/>
</dbReference>
<evidence type="ECO:0000256" key="7">
    <source>
        <dbReference type="SAM" id="MobiDB-lite"/>
    </source>
</evidence>
<dbReference type="PROSITE" id="PS00648">
    <property type="entry name" value="RIBONUCLEASE_P"/>
    <property type="match status" value="1"/>
</dbReference>
<evidence type="ECO:0000313" key="9">
    <source>
        <dbReference type="Proteomes" id="UP000789342"/>
    </source>
</evidence>
<dbReference type="Proteomes" id="UP000789342">
    <property type="component" value="Unassembled WGS sequence"/>
</dbReference>
<evidence type="ECO:0000313" key="8">
    <source>
        <dbReference type="EMBL" id="CAG8756365.1"/>
    </source>
</evidence>
<reference evidence="8" key="1">
    <citation type="submission" date="2021-06" db="EMBL/GenBank/DDBJ databases">
        <authorList>
            <person name="Kallberg Y."/>
            <person name="Tangrot J."/>
            <person name="Rosling A."/>
        </authorList>
    </citation>
    <scope>NUCLEOTIDE SEQUENCE</scope>
    <source>
        <strain evidence="8">CL551</strain>
    </source>
</reference>
<accession>A0A9N9IXS9</accession>
<sequence>KKVSKLAVVRNKIKRRIREAARYALPVVGKIRHDYLFFAKIEAYSCSWKELCVTVERAMGDPKCYKKEDGRGDSHFDVGRKKDYKGPDKTGEKTHRK</sequence>
<proteinExistence type="predicted"/>
<feature type="non-terminal residue" evidence="8">
    <location>
        <position position="1"/>
    </location>
</feature>
<evidence type="ECO:0000256" key="4">
    <source>
        <dbReference type="ARBA" id="ARBA00022759"/>
    </source>
</evidence>
<evidence type="ECO:0000256" key="5">
    <source>
        <dbReference type="ARBA" id="ARBA00022801"/>
    </source>
</evidence>
<dbReference type="GO" id="GO:0008033">
    <property type="term" value="P:tRNA processing"/>
    <property type="evidence" value="ECO:0007669"/>
    <property type="project" value="UniProtKB-KW"/>
</dbReference>
<dbReference type="OrthoDB" id="2383663at2759"/>
<comment type="caution">
    <text evidence="8">The sequence shown here is derived from an EMBL/GenBank/DDBJ whole genome shotgun (WGS) entry which is preliminary data.</text>
</comment>
<organism evidence="8 9">
    <name type="scientific">Acaulospora morrowiae</name>
    <dbReference type="NCBI Taxonomy" id="94023"/>
    <lineage>
        <taxon>Eukaryota</taxon>
        <taxon>Fungi</taxon>
        <taxon>Fungi incertae sedis</taxon>
        <taxon>Mucoromycota</taxon>
        <taxon>Glomeromycotina</taxon>
        <taxon>Glomeromycetes</taxon>
        <taxon>Diversisporales</taxon>
        <taxon>Acaulosporaceae</taxon>
        <taxon>Acaulospora</taxon>
    </lineage>
</organism>
<feature type="region of interest" description="Disordered" evidence="7">
    <location>
        <begin position="64"/>
        <end position="97"/>
    </location>
</feature>
<keyword evidence="2" id="KW-0819">tRNA processing</keyword>
<comment type="function">
    <text evidence="1">RNaseP catalyzes the removal of the 5'-leader sequence from pre-tRNA to produce the mature 5'-terminus. It can also cleave other RNA substrates such as 4.5S RNA. The protein component plays an auxiliary but essential role in vivo by binding to the 5'-leader sequence and broadening the substrate specificity of the ribozyme.</text>
</comment>
<evidence type="ECO:0000256" key="6">
    <source>
        <dbReference type="ARBA" id="ARBA00022884"/>
    </source>
</evidence>